<proteinExistence type="predicted"/>
<evidence type="ECO:0000256" key="1">
    <source>
        <dbReference type="ARBA" id="ARBA00022679"/>
    </source>
</evidence>
<evidence type="ECO:0000313" key="4">
    <source>
        <dbReference type="Proteomes" id="UP000760480"/>
    </source>
</evidence>
<accession>A0ABX1THT1</accession>
<dbReference type="Proteomes" id="UP000760480">
    <property type="component" value="Unassembled WGS sequence"/>
</dbReference>
<reference evidence="3 4" key="1">
    <citation type="submission" date="2019-03" db="EMBL/GenBank/DDBJ databases">
        <title>Metabolic reconstructions from genomes of highly enriched 'Candidatus Accumulibacter' and 'Candidatus Competibacter' bioreactor populations.</title>
        <authorList>
            <person name="Annavajhala M.K."/>
            <person name="Welles L."/>
            <person name="Abbas B."/>
            <person name="Sorokin D."/>
            <person name="Park H."/>
            <person name="Van Loosdrecht M."/>
            <person name="Chandran K."/>
        </authorList>
    </citation>
    <scope>NUCLEOTIDE SEQUENCE [LARGE SCALE GENOMIC DNA]</scope>
    <source>
        <strain evidence="3 4">SBR_G</strain>
    </source>
</reference>
<dbReference type="CDD" id="cd02440">
    <property type="entry name" value="AdoMet_MTases"/>
    <property type="match status" value="1"/>
</dbReference>
<dbReference type="GO" id="GO:0032259">
    <property type="term" value="P:methylation"/>
    <property type="evidence" value="ECO:0007669"/>
    <property type="project" value="UniProtKB-KW"/>
</dbReference>
<dbReference type="Pfam" id="PF13649">
    <property type="entry name" value="Methyltransf_25"/>
    <property type="match status" value="1"/>
</dbReference>
<dbReference type="GO" id="GO:0008168">
    <property type="term" value="F:methyltransferase activity"/>
    <property type="evidence" value="ECO:0007669"/>
    <property type="project" value="UniProtKB-KW"/>
</dbReference>
<organism evidence="3 4">
    <name type="scientific">Candidatus Competibacter phosphatis</name>
    <dbReference type="NCBI Taxonomy" id="221280"/>
    <lineage>
        <taxon>Bacteria</taxon>
        <taxon>Pseudomonadati</taxon>
        <taxon>Pseudomonadota</taxon>
        <taxon>Gammaproteobacteria</taxon>
        <taxon>Candidatus Competibacteraceae</taxon>
        <taxon>Candidatus Competibacter</taxon>
    </lineage>
</organism>
<dbReference type="SUPFAM" id="SSF53335">
    <property type="entry name" value="S-adenosyl-L-methionine-dependent methyltransferases"/>
    <property type="match status" value="1"/>
</dbReference>
<evidence type="ECO:0000259" key="2">
    <source>
        <dbReference type="Pfam" id="PF13649"/>
    </source>
</evidence>
<keyword evidence="3" id="KW-0489">Methyltransferase</keyword>
<dbReference type="Gene3D" id="3.40.50.150">
    <property type="entry name" value="Vaccinia Virus protein VP39"/>
    <property type="match status" value="1"/>
</dbReference>
<protein>
    <submittedName>
        <fullName evidence="3">Class I SAM-dependent methyltransferase</fullName>
    </submittedName>
</protein>
<dbReference type="PANTHER" id="PTHR43861">
    <property type="entry name" value="TRANS-ACONITATE 2-METHYLTRANSFERASE-RELATED"/>
    <property type="match status" value="1"/>
</dbReference>
<name>A0ABX1THT1_9GAMM</name>
<sequence>MDFDEKAQEWDNDPVKLERAAAVAAAIRNRVRLSPDLSALEYGCGTGLLSFALYRELGSITLADSSAGMLAVLREKIAASGTDHLRPMRLDLTVDPLPAERYDLIYTLMTLHHVSDVDRILRDFHALLRPDGALCIADLDREDGSFHGAGFDGHHGFEREALRDRLARAGFGEIQFDTCYMMRKPQGEGAREYPVFLAVARKA</sequence>
<dbReference type="InterPro" id="IPR041698">
    <property type="entry name" value="Methyltransf_25"/>
</dbReference>
<dbReference type="InterPro" id="IPR029063">
    <property type="entry name" value="SAM-dependent_MTases_sf"/>
</dbReference>
<feature type="domain" description="Methyltransferase" evidence="2">
    <location>
        <begin position="40"/>
        <end position="132"/>
    </location>
</feature>
<dbReference type="PANTHER" id="PTHR43861:SF3">
    <property type="entry name" value="PUTATIVE (AFU_ORTHOLOGUE AFUA_2G14390)-RELATED"/>
    <property type="match status" value="1"/>
</dbReference>
<gene>
    <name evidence="3" type="ORF">E4P82_03435</name>
</gene>
<comment type="caution">
    <text evidence="3">The sequence shown here is derived from an EMBL/GenBank/DDBJ whole genome shotgun (WGS) entry which is preliminary data.</text>
</comment>
<dbReference type="RefSeq" id="WP_169247588.1">
    <property type="nucleotide sequence ID" value="NZ_SPMZ01000011.1"/>
</dbReference>
<keyword evidence="4" id="KW-1185">Reference proteome</keyword>
<dbReference type="EMBL" id="SPMZ01000011">
    <property type="protein sequence ID" value="NMQ18331.1"/>
    <property type="molecule type" value="Genomic_DNA"/>
</dbReference>
<keyword evidence="1" id="KW-0808">Transferase</keyword>
<evidence type="ECO:0000313" key="3">
    <source>
        <dbReference type="EMBL" id="NMQ18331.1"/>
    </source>
</evidence>